<dbReference type="InterPro" id="IPR001680">
    <property type="entry name" value="WD40_rpt"/>
</dbReference>
<dbReference type="Proteomes" id="UP000799779">
    <property type="component" value="Unassembled WGS sequence"/>
</dbReference>
<evidence type="ECO:0000256" key="8">
    <source>
        <dbReference type="PROSITE-ProRule" id="PRU00221"/>
    </source>
</evidence>
<keyword evidence="11" id="KW-0396">Initiation factor</keyword>
<dbReference type="SUPFAM" id="SSF50978">
    <property type="entry name" value="WD40 repeat-like"/>
    <property type="match status" value="1"/>
</dbReference>
<dbReference type="PROSITE" id="PS50896">
    <property type="entry name" value="LISH"/>
    <property type="match status" value="1"/>
</dbReference>
<comment type="similarity">
    <text evidence="2">Belongs to the WD repeat TAF5 family.</text>
</comment>
<dbReference type="InterPro" id="IPR015943">
    <property type="entry name" value="WD40/YVTN_repeat-like_dom_sf"/>
</dbReference>
<evidence type="ECO:0000256" key="9">
    <source>
        <dbReference type="SAM" id="MobiDB-lite"/>
    </source>
</evidence>
<dbReference type="Pfam" id="PF04494">
    <property type="entry name" value="TFIID_NTD2"/>
    <property type="match status" value="1"/>
</dbReference>
<keyword evidence="12" id="KW-1185">Reference proteome</keyword>
<evidence type="ECO:0000256" key="6">
    <source>
        <dbReference type="ARBA" id="ARBA00023163"/>
    </source>
</evidence>
<dbReference type="GO" id="GO:0003743">
    <property type="term" value="F:translation initiation factor activity"/>
    <property type="evidence" value="ECO:0007669"/>
    <property type="project" value="UniProtKB-KW"/>
</dbReference>
<dbReference type="GO" id="GO:0005669">
    <property type="term" value="C:transcription factor TFIID complex"/>
    <property type="evidence" value="ECO:0007669"/>
    <property type="project" value="TreeGrafter"/>
</dbReference>
<reference evidence="11" key="1">
    <citation type="journal article" date="2020" name="Stud. Mycol.">
        <title>101 Dothideomycetes genomes: a test case for predicting lifestyles and emergence of pathogens.</title>
        <authorList>
            <person name="Haridas S."/>
            <person name="Albert R."/>
            <person name="Binder M."/>
            <person name="Bloem J."/>
            <person name="Labutti K."/>
            <person name="Salamov A."/>
            <person name="Andreopoulos B."/>
            <person name="Baker S."/>
            <person name="Barry K."/>
            <person name="Bills G."/>
            <person name="Bluhm B."/>
            <person name="Cannon C."/>
            <person name="Castanera R."/>
            <person name="Culley D."/>
            <person name="Daum C."/>
            <person name="Ezra D."/>
            <person name="Gonzalez J."/>
            <person name="Henrissat B."/>
            <person name="Kuo A."/>
            <person name="Liang C."/>
            <person name="Lipzen A."/>
            <person name="Lutzoni F."/>
            <person name="Magnuson J."/>
            <person name="Mondo S."/>
            <person name="Nolan M."/>
            <person name="Ohm R."/>
            <person name="Pangilinan J."/>
            <person name="Park H.-J."/>
            <person name="Ramirez L."/>
            <person name="Alfaro M."/>
            <person name="Sun H."/>
            <person name="Tritt A."/>
            <person name="Yoshinaga Y."/>
            <person name="Zwiers L.-H."/>
            <person name="Turgeon B."/>
            <person name="Goodwin S."/>
            <person name="Spatafora J."/>
            <person name="Crous P."/>
            <person name="Grigoriev I."/>
        </authorList>
    </citation>
    <scope>NUCLEOTIDE SEQUENCE</scope>
    <source>
        <strain evidence="11">CBS 123094</strain>
    </source>
</reference>
<evidence type="ECO:0000256" key="2">
    <source>
        <dbReference type="ARBA" id="ARBA00009435"/>
    </source>
</evidence>
<name>A0A6A5WHZ9_9PLEO</name>
<dbReference type="Gene3D" id="2.130.10.10">
    <property type="entry name" value="YVTN repeat-like/Quinoprotein amine dehydrogenase"/>
    <property type="match status" value="2"/>
</dbReference>
<dbReference type="Gene3D" id="1.25.40.500">
    <property type="entry name" value="TFIID subunit TAF5, NTD2 domain"/>
    <property type="match status" value="1"/>
</dbReference>
<evidence type="ECO:0000259" key="10">
    <source>
        <dbReference type="Pfam" id="PF04494"/>
    </source>
</evidence>
<accession>A0A6A5WHZ9</accession>
<protein>
    <submittedName>
        <fullName evidence="11">Transcription initiation factor TFIID subunit 5</fullName>
    </submittedName>
</protein>
<dbReference type="PROSITE" id="PS50082">
    <property type="entry name" value="WD_REPEATS_2"/>
    <property type="match status" value="6"/>
</dbReference>
<dbReference type="InterPro" id="IPR019775">
    <property type="entry name" value="WD40_repeat_CS"/>
</dbReference>
<proteinExistence type="inferred from homology"/>
<dbReference type="PROSITE" id="PS00678">
    <property type="entry name" value="WD_REPEATS_1"/>
    <property type="match status" value="1"/>
</dbReference>
<dbReference type="CDD" id="cd08044">
    <property type="entry name" value="TAF5_NTD2"/>
    <property type="match status" value="1"/>
</dbReference>
<evidence type="ECO:0000256" key="1">
    <source>
        <dbReference type="ARBA" id="ARBA00004123"/>
    </source>
</evidence>
<feature type="repeat" description="WD" evidence="8">
    <location>
        <begin position="632"/>
        <end position="658"/>
    </location>
</feature>
<sequence length="742" mass="81102">MSGPPQGPGPVRSMSVGGNGPPSAGLQAHTPMQQQQNAIPPPPPSSGPQSQQNLNQIVLEYLSKKGYVRTEAMLRKESDMMPQNGSPLVTKEIDAGGAKFVKAFDLLRKYIDESLELYKPELRKLLWPTFVYSFLKIVGDYFSKDAEAFFASYRSLFERDHADDIRALCSVLNPVHLEDSHVAKLYLQNKYRLTLTTMPFYNLIQFLEQKTFDGGETILNIIQANLNIVTVERAVSAERSIAAILSGGNAKDDDLPAEDEGIPGHAPGHPVRQQQNQESEPARIRLNLGPYPQEQELQEDVRAALEEEDARNPPRPGQSSLVDEYEQRIKREPTEDGPSRDLVPLPPSLARDVSMEVQKIIEHRDRYRIQGRTGGVGPAVSVTMFTFHNTYDSINCIDFSGDNQLVAAGMAESYIRVWSLDGSPLKGKPVNGVEETQPSSSRRLYGHSGPVYAVSFSPATLNPDPQGPSTSASYLLSCSADKTIRLWSLDMWHCLVAYRGHDSPIWDVQWGPHGHYFLSGGNDHTARLWATDHIEPLRIFVGHDNDVDCVAFHPNNLYVFTGSSDRTVRMWNTPNGNCLRLFTGHTGVITAIACSPDGKTLASADDQGNIILWTLDTGRRKKRMRGHGKGGIWSLSWSVESTVLVSAGADKTVRVWDVLQETSESKGADGLAGKPDAVALGKGGSVSGGGGVAGGKKASKETGVSTDQISVFPTKDSPVYKVLFTRMNLVVAGGAFLPGVGR</sequence>
<dbReference type="InterPro" id="IPR006594">
    <property type="entry name" value="LisH"/>
</dbReference>
<feature type="repeat" description="WD" evidence="8">
    <location>
        <begin position="582"/>
        <end position="623"/>
    </location>
</feature>
<feature type="repeat" description="WD" evidence="8">
    <location>
        <begin position="540"/>
        <end position="581"/>
    </location>
</feature>
<evidence type="ECO:0000256" key="7">
    <source>
        <dbReference type="ARBA" id="ARBA00023242"/>
    </source>
</evidence>
<evidence type="ECO:0000256" key="4">
    <source>
        <dbReference type="ARBA" id="ARBA00022737"/>
    </source>
</evidence>
<dbReference type="PANTHER" id="PTHR19879:SF1">
    <property type="entry name" value="CANNONBALL-RELATED"/>
    <property type="match status" value="1"/>
</dbReference>
<dbReference type="Pfam" id="PF08513">
    <property type="entry name" value="LisH"/>
    <property type="match status" value="1"/>
</dbReference>
<keyword evidence="3 8" id="KW-0853">WD repeat</keyword>
<keyword evidence="5" id="KW-0805">Transcription regulation</keyword>
<dbReference type="PRINTS" id="PR00320">
    <property type="entry name" value="GPROTEINBRPT"/>
</dbReference>
<evidence type="ECO:0000256" key="5">
    <source>
        <dbReference type="ARBA" id="ARBA00023015"/>
    </source>
</evidence>
<dbReference type="PROSITE" id="PS50294">
    <property type="entry name" value="WD_REPEATS_REGION"/>
    <property type="match status" value="4"/>
</dbReference>
<dbReference type="InterPro" id="IPR036322">
    <property type="entry name" value="WD40_repeat_dom_sf"/>
</dbReference>
<comment type="subcellular location">
    <subcellularLocation>
        <location evidence="1">Nucleus</location>
    </subcellularLocation>
</comment>
<dbReference type="GO" id="GO:0006367">
    <property type="term" value="P:transcription initiation at RNA polymerase II promoter"/>
    <property type="evidence" value="ECO:0007669"/>
    <property type="project" value="TreeGrafter"/>
</dbReference>
<dbReference type="OrthoDB" id="10266330at2759"/>
<evidence type="ECO:0000313" key="11">
    <source>
        <dbReference type="EMBL" id="KAF2001057.1"/>
    </source>
</evidence>
<evidence type="ECO:0000256" key="3">
    <source>
        <dbReference type="ARBA" id="ARBA00022574"/>
    </source>
</evidence>
<evidence type="ECO:0000313" key="12">
    <source>
        <dbReference type="Proteomes" id="UP000799779"/>
    </source>
</evidence>
<keyword evidence="11" id="KW-0648">Protein biosynthesis</keyword>
<feature type="repeat" description="WD" evidence="8">
    <location>
        <begin position="498"/>
        <end position="529"/>
    </location>
</feature>
<dbReference type="InterPro" id="IPR037264">
    <property type="entry name" value="TFIID_NTD2_sf"/>
</dbReference>
<dbReference type="Pfam" id="PF00400">
    <property type="entry name" value="WD40"/>
    <property type="match status" value="6"/>
</dbReference>
<dbReference type="EMBL" id="ML977585">
    <property type="protein sequence ID" value="KAF2001057.1"/>
    <property type="molecule type" value="Genomic_DNA"/>
</dbReference>
<dbReference type="SUPFAM" id="SSF160897">
    <property type="entry name" value="Taf5 N-terminal domain-like"/>
    <property type="match status" value="1"/>
</dbReference>
<keyword evidence="7" id="KW-0539">Nucleus</keyword>
<feature type="domain" description="TFIID subunit TAF5 NTD2" evidence="10">
    <location>
        <begin position="97"/>
        <end position="225"/>
    </location>
</feature>
<feature type="repeat" description="WD" evidence="8">
    <location>
        <begin position="387"/>
        <end position="421"/>
    </location>
</feature>
<feature type="region of interest" description="Disordered" evidence="9">
    <location>
        <begin position="1"/>
        <end position="51"/>
    </location>
</feature>
<dbReference type="CDD" id="cd00200">
    <property type="entry name" value="WD40"/>
    <property type="match status" value="1"/>
</dbReference>
<gene>
    <name evidence="11" type="ORF">P154DRAFT_522047</name>
</gene>
<dbReference type="SMART" id="SM00667">
    <property type="entry name" value="LisH"/>
    <property type="match status" value="1"/>
</dbReference>
<dbReference type="InterPro" id="IPR007582">
    <property type="entry name" value="TFIID_NTD2"/>
</dbReference>
<keyword evidence="4" id="KW-0677">Repeat</keyword>
<feature type="region of interest" description="Disordered" evidence="9">
    <location>
        <begin position="248"/>
        <end position="279"/>
    </location>
</feature>
<dbReference type="GO" id="GO:0016251">
    <property type="term" value="F:RNA polymerase II general transcription initiation factor activity"/>
    <property type="evidence" value="ECO:0007669"/>
    <property type="project" value="TreeGrafter"/>
</dbReference>
<organism evidence="11 12">
    <name type="scientific">Amniculicola lignicola CBS 123094</name>
    <dbReference type="NCBI Taxonomy" id="1392246"/>
    <lineage>
        <taxon>Eukaryota</taxon>
        <taxon>Fungi</taxon>
        <taxon>Dikarya</taxon>
        <taxon>Ascomycota</taxon>
        <taxon>Pezizomycotina</taxon>
        <taxon>Dothideomycetes</taxon>
        <taxon>Pleosporomycetidae</taxon>
        <taxon>Pleosporales</taxon>
        <taxon>Amniculicolaceae</taxon>
        <taxon>Amniculicola</taxon>
    </lineage>
</organism>
<dbReference type="PANTHER" id="PTHR19879">
    <property type="entry name" value="TRANSCRIPTION INITIATION FACTOR TFIID"/>
    <property type="match status" value="1"/>
</dbReference>
<dbReference type="AlphaFoldDB" id="A0A6A5WHZ9"/>
<feature type="repeat" description="WD" evidence="8">
    <location>
        <begin position="444"/>
        <end position="490"/>
    </location>
</feature>
<dbReference type="SMART" id="SM00320">
    <property type="entry name" value="WD40"/>
    <property type="match status" value="6"/>
</dbReference>
<dbReference type="InterPro" id="IPR020472">
    <property type="entry name" value="WD40_PAC1"/>
</dbReference>
<keyword evidence="6" id="KW-0804">Transcription</keyword>